<comment type="caution">
    <text evidence="6">The sequence shown here is derived from an EMBL/GenBank/DDBJ whole genome shotgun (WGS) entry which is preliminary data.</text>
</comment>
<organism evidence="6 7">
    <name type="scientific">Imhoffiella purpurea</name>
    <dbReference type="NCBI Taxonomy" id="1249627"/>
    <lineage>
        <taxon>Bacteria</taxon>
        <taxon>Pseudomonadati</taxon>
        <taxon>Pseudomonadota</taxon>
        <taxon>Gammaproteobacteria</taxon>
        <taxon>Chromatiales</taxon>
        <taxon>Chromatiaceae</taxon>
        <taxon>Imhoffiella</taxon>
    </lineage>
</organism>
<reference evidence="6 7" key="1">
    <citation type="submission" date="2012-11" db="EMBL/GenBank/DDBJ databases">
        <title>Genome assembly of Thiorhodococcus sp. AK35.</title>
        <authorList>
            <person name="Nupur N."/>
            <person name="Khatri I."/>
            <person name="Subramanian S."/>
            <person name="Pinnaka A."/>
        </authorList>
    </citation>
    <scope>NUCLEOTIDE SEQUENCE [LARGE SCALE GENOMIC DNA]</scope>
    <source>
        <strain evidence="6 7">AK35</strain>
    </source>
</reference>
<dbReference type="SUPFAM" id="SSF69593">
    <property type="entry name" value="Glycerol-3-phosphate (1)-acyltransferase"/>
    <property type="match status" value="1"/>
</dbReference>
<evidence type="ECO:0000256" key="1">
    <source>
        <dbReference type="ARBA" id="ARBA00005189"/>
    </source>
</evidence>
<dbReference type="AlphaFoldDB" id="W9W3J4"/>
<name>W9W3J4_9GAMM</name>
<dbReference type="InterPro" id="IPR002123">
    <property type="entry name" value="Plipid/glycerol_acylTrfase"/>
</dbReference>
<dbReference type="PANTHER" id="PTHR10434:SF40">
    <property type="entry name" value="1-ACYL-SN-GLYCEROL-3-PHOSPHATE ACYLTRANSFERASE"/>
    <property type="match status" value="1"/>
</dbReference>
<accession>W9W3J4</accession>
<dbReference type="RefSeq" id="WP_043747982.1">
    <property type="nucleotide sequence ID" value="NZ_AONC01000002.1"/>
</dbReference>
<feature type="transmembrane region" description="Helical" evidence="4">
    <location>
        <begin position="12"/>
        <end position="31"/>
    </location>
</feature>
<evidence type="ECO:0000256" key="3">
    <source>
        <dbReference type="ARBA" id="ARBA00023315"/>
    </source>
</evidence>
<dbReference type="Proteomes" id="UP000019460">
    <property type="component" value="Unassembled WGS sequence"/>
</dbReference>
<sequence>MILVRSLLFQVYLIGSTIYYSSAILILDALLRHPPTDRLGRAWGYSNLWALRKLCGLDYRVSGLDHLPREPAIVLSKHQSAWETIALRAILPLNQSWVLKEELIRIPLFGGALKRFKSIAIRRSEGRKGMIKLIREGQQVLDEGRWVMVFPEGTRVAPGTRQRYEIGGALLAERCKRDVIPVAHNAGEFWGRRSFLKYPGTIDVVVGPVIPTQGRKATEINAEVEEWIESQVAALPDRFGQVAAARQ</sequence>
<evidence type="ECO:0000256" key="2">
    <source>
        <dbReference type="ARBA" id="ARBA00022679"/>
    </source>
</evidence>
<keyword evidence="4" id="KW-0472">Membrane</keyword>
<evidence type="ECO:0000259" key="5">
    <source>
        <dbReference type="SMART" id="SM00563"/>
    </source>
</evidence>
<dbReference type="GO" id="GO:0006654">
    <property type="term" value="P:phosphatidic acid biosynthetic process"/>
    <property type="evidence" value="ECO:0007669"/>
    <property type="project" value="TreeGrafter"/>
</dbReference>
<dbReference type="PATRIC" id="fig|1249627.3.peg.170"/>
<evidence type="ECO:0000313" key="6">
    <source>
        <dbReference type="EMBL" id="EXJ17135.1"/>
    </source>
</evidence>
<protein>
    <submittedName>
        <fullName evidence="6">1-acyl-sn-glycerol-3-phosphate acyltransferase</fullName>
    </submittedName>
</protein>
<dbReference type="STRING" id="1249627.D779_0887"/>
<evidence type="ECO:0000256" key="4">
    <source>
        <dbReference type="SAM" id="Phobius"/>
    </source>
</evidence>
<keyword evidence="4" id="KW-0812">Transmembrane</keyword>
<gene>
    <name evidence="6" type="ORF">D779_0887</name>
</gene>
<keyword evidence="7" id="KW-1185">Reference proteome</keyword>
<keyword evidence="4" id="KW-1133">Transmembrane helix</keyword>
<dbReference type="SMART" id="SM00563">
    <property type="entry name" value="PlsC"/>
    <property type="match status" value="1"/>
</dbReference>
<comment type="pathway">
    <text evidence="1">Lipid metabolism.</text>
</comment>
<keyword evidence="2 6" id="KW-0808">Transferase</keyword>
<dbReference type="GO" id="GO:0003841">
    <property type="term" value="F:1-acylglycerol-3-phosphate O-acyltransferase activity"/>
    <property type="evidence" value="ECO:0007669"/>
    <property type="project" value="TreeGrafter"/>
</dbReference>
<dbReference type="OrthoDB" id="9812274at2"/>
<keyword evidence="3 6" id="KW-0012">Acyltransferase</keyword>
<dbReference type="EMBL" id="AONC01000002">
    <property type="protein sequence ID" value="EXJ17135.1"/>
    <property type="molecule type" value="Genomic_DNA"/>
</dbReference>
<dbReference type="CDD" id="cd07989">
    <property type="entry name" value="LPLAT_AGPAT-like"/>
    <property type="match status" value="1"/>
</dbReference>
<evidence type="ECO:0000313" key="7">
    <source>
        <dbReference type="Proteomes" id="UP000019460"/>
    </source>
</evidence>
<dbReference type="PANTHER" id="PTHR10434">
    <property type="entry name" value="1-ACYL-SN-GLYCEROL-3-PHOSPHATE ACYLTRANSFERASE"/>
    <property type="match status" value="1"/>
</dbReference>
<feature type="domain" description="Phospholipid/glycerol acyltransferase" evidence="5">
    <location>
        <begin position="72"/>
        <end position="187"/>
    </location>
</feature>
<dbReference type="eggNOG" id="COG0204">
    <property type="taxonomic scope" value="Bacteria"/>
</dbReference>
<proteinExistence type="predicted"/>
<dbReference type="Pfam" id="PF01553">
    <property type="entry name" value="Acyltransferase"/>
    <property type="match status" value="1"/>
</dbReference>